<proteinExistence type="predicted"/>
<reference evidence="4" key="1">
    <citation type="submission" date="2021-01" db="EMBL/GenBank/DDBJ databases">
        <authorList>
            <person name="Corre E."/>
            <person name="Pelletier E."/>
            <person name="Niang G."/>
            <person name="Scheremetjew M."/>
            <person name="Finn R."/>
            <person name="Kale V."/>
            <person name="Holt S."/>
            <person name="Cochrane G."/>
            <person name="Meng A."/>
            <person name="Brown T."/>
            <person name="Cohen L."/>
        </authorList>
    </citation>
    <scope>NUCLEOTIDE SEQUENCE</scope>
    <source>
        <strain evidence="4">CCMP219</strain>
    </source>
</reference>
<dbReference type="PROSITE" id="PS51462">
    <property type="entry name" value="NUDIX"/>
    <property type="match status" value="1"/>
</dbReference>
<dbReference type="GO" id="GO:0006753">
    <property type="term" value="P:nucleoside phosphate metabolic process"/>
    <property type="evidence" value="ECO:0007669"/>
    <property type="project" value="TreeGrafter"/>
</dbReference>
<evidence type="ECO:0000256" key="1">
    <source>
        <dbReference type="ARBA" id="ARBA00022801"/>
    </source>
</evidence>
<dbReference type="PANTHER" id="PTHR11839:SF22">
    <property type="entry name" value="NUDIX HYDROLASE 26, CHLOROPLASTIC"/>
    <property type="match status" value="1"/>
</dbReference>
<dbReference type="GO" id="GO:0019693">
    <property type="term" value="P:ribose phosphate metabolic process"/>
    <property type="evidence" value="ECO:0007669"/>
    <property type="project" value="TreeGrafter"/>
</dbReference>
<dbReference type="CDD" id="cd18888">
    <property type="entry name" value="NUDIX_ADPRase_Nudt5"/>
    <property type="match status" value="1"/>
</dbReference>
<dbReference type="Gene3D" id="3.90.79.10">
    <property type="entry name" value="Nucleoside Triphosphate Pyrophosphohydrolase"/>
    <property type="match status" value="1"/>
</dbReference>
<feature type="region of interest" description="Disordered" evidence="2">
    <location>
        <begin position="1"/>
        <end position="50"/>
    </location>
</feature>
<dbReference type="EMBL" id="HBEC01042229">
    <property type="protein sequence ID" value="CAD8308482.1"/>
    <property type="molecule type" value="Transcribed_RNA"/>
</dbReference>
<evidence type="ECO:0000259" key="3">
    <source>
        <dbReference type="PROSITE" id="PS51462"/>
    </source>
</evidence>
<dbReference type="PANTHER" id="PTHR11839">
    <property type="entry name" value="UDP/ADP-SUGAR PYROPHOSPHATASE"/>
    <property type="match status" value="1"/>
</dbReference>
<protein>
    <recommendedName>
        <fullName evidence="3">Nudix hydrolase domain-containing protein</fullName>
    </recommendedName>
</protein>
<evidence type="ECO:0000256" key="2">
    <source>
        <dbReference type="SAM" id="MobiDB-lite"/>
    </source>
</evidence>
<accession>A0A7R9VZ57</accession>
<dbReference type="GO" id="GO:0034432">
    <property type="term" value="F:bis(5'-adenosyl)-pentaphosphatase activity"/>
    <property type="evidence" value="ECO:0007669"/>
    <property type="project" value="TreeGrafter"/>
</dbReference>
<organism evidence="4">
    <name type="scientific">Chlamydomonas euryale</name>
    <dbReference type="NCBI Taxonomy" id="1486919"/>
    <lineage>
        <taxon>Eukaryota</taxon>
        <taxon>Viridiplantae</taxon>
        <taxon>Chlorophyta</taxon>
        <taxon>core chlorophytes</taxon>
        <taxon>Chlorophyceae</taxon>
        <taxon>CS clade</taxon>
        <taxon>Chlamydomonadales</taxon>
        <taxon>Chlamydomonadaceae</taxon>
        <taxon>Chlamydomonas</taxon>
    </lineage>
</organism>
<gene>
    <name evidence="4" type="ORF">CEUR00632_LOCUS19664</name>
</gene>
<dbReference type="Pfam" id="PF00293">
    <property type="entry name" value="NUDIX"/>
    <property type="match status" value="1"/>
</dbReference>
<dbReference type="InterPro" id="IPR020476">
    <property type="entry name" value="Nudix_hydrolase"/>
</dbReference>
<keyword evidence="1" id="KW-0378">Hydrolase</keyword>
<dbReference type="AlphaFoldDB" id="A0A7R9VZ57"/>
<feature type="domain" description="Nudix hydrolase" evidence="3">
    <location>
        <begin position="95"/>
        <end position="234"/>
    </location>
</feature>
<dbReference type="PRINTS" id="PR00502">
    <property type="entry name" value="NUDIXFAMILY"/>
</dbReference>
<dbReference type="GO" id="GO:0008893">
    <property type="term" value="F:guanosine-3',5'-bis(diphosphate) 3'-diphosphatase activity"/>
    <property type="evidence" value="ECO:0007669"/>
    <property type="project" value="TreeGrafter"/>
</dbReference>
<dbReference type="InterPro" id="IPR000086">
    <property type="entry name" value="NUDIX_hydrolase_dom"/>
</dbReference>
<evidence type="ECO:0000313" key="4">
    <source>
        <dbReference type="EMBL" id="CAD8308482.1"/>
    </source>
</evidence>
<sequence>MMSTDRAPCGSRRRLHLHRERQQQTRGVHGRASVRNPAAVNSRGDCGGGSGARVLSETELAATRWLRFVDLQYVRGEGQQPRTWQACQRSTTKPGTIDAVAVFSVITRAGREPQLLVVKQFRPPVGRHTLELPAGLIDAGESPEVAGLRELKEETGLTAQLLGSTGRQFLSPGLTGENIVTVFAQIDGDAPENQDPVQCADDAGAIQIDMLPLRSLPEALAEQEVAGFAVWVGLWAVAQGMRLSSLMPGVLAGE</sequence>
<name>A0A7R9VZ57_9CHLO</name>
<dbReference type="InterPro" id="IPR015797">
    <property type="entry name" value="NUDIX_hydrolase-like_dom_sf"/>
</dbReference>
<dbReference type="SUPFAM" id="SSF55811">
    <property type="entry name" value="Nudix"/>
    <property type="match status" value="1"/>
</dbReference>